<dbReference type="Pfam" id="PF03358">
    <property type="entry name" value="FMN_red"/>
    <property type="match status" value="1"/>
</dbReference>
<feature type="domain" description="NADPH-dependent FMN reductase-like" evidence="1">
    <location>
        <begin position="165"/>
        <end position="317"/>
    </location>
</feature>
<name>A0A151B549_9CLOT</name>
<reference evidence="2 3" key="1">
    <citation type="submission" date="2016-02" db="EMBL/GenBank/DDBJ databases">
        <title>Genome sequence of Clostridium tepidiprofundi DSM 19306.</title>
        <authorList>
            <person name="Poehlein A."/>
            <person name="Daniel R."/>
        </authorList>
    </citation>
    <scope>NUCLEOTIDE SEQUENCE [LARGE SCALE GENOMIC DNA]</scope>
    <source>
        <strain evidence="2 3">DSM 19306</strain>
    </source>
</reference>
<protein>
    <submittedName>
        <fullName evidence="2">NADPH-dependent FMN reductase</fullName>
    </submittedName>
</protein>
<dbReference type="Proteomes" id="UP000075531">
    <property type="component" value="Unassembled WGS sequence"/>
</dbReference>
<evidence type="ECO:0000259" key="1">
    <source>
        <dbReference type="Pfam" id="PF03358"/>
    </source>
</evidence>
<accession>A0A151B549</accession>
<dbReference type="STRING" id="1121338.CLTEP_10370"/>
<sequence length="348" mass="39328">MEKLYVIVPNKNPSKILCKMIDAATSKHESILINDINNICDLKNKKIMFAIELNDIGHDISMIEFFTKLYSMGSNTLEGSIGSILVHSCNEYGTKRAAQDIIFSANRLGCAFIGHPMVEATYSLRNFNTWKKTMDLSLEEICLEMCRRLSERLLKYSPIKIKNPNLLVLYSMPHKTSNTVDLWHMVSKFLTNYNIKELQIESGEVQDCRGCAYKTCIHYAEENKCFYGGIMVKEVLPSIENADSVIWLCPNYNDAIAANLTAVINRLTVLYRKISFENKTIFGIIVSGNSGSDSIAKQLIGALNVNKGFYLPPYFCITAIANDPRAIFEIPNIEKKAEIFAHNIKSNF</sequence>
<dbReference type="EMBL" id="LTBA01000007">
    <property type="protein sequence ID" value="KYH35044.1"/>
    <property type="molecule type" value="Genomic_DNA"/>
</dbReference>
<evidence type="ECO:0000313" key="3">
    <source>
        <dbReference type="Proteomes" id="UP000075531"/>
    </source>
</evidence>
<dbReference type="InterPro" id="IPR005025">
    <property type="entry name" value="FMN_Rdtase-like_dom"/>
</dbReference>
<keyword evidence="3" id="KW-1185">Reference proteome</keyword>
<evidence type="ECO:0000313" key="2">
    <source>
        <dbReference type="EMBL" id="KYH35044.1"/>
    </source>
</evidence>
<dbReference type="AlphaFoldDB" id="A0A151B549"/>
<dbReference type="OrthoDB" id="1705236at2"/>
<dbReference type="PATRIC" id="fig|1121338.3.peg.1069"/>
<organism evidence="2 3">
    <name type="scientific">Clostridium tepidiprofundi DSM 19306</name>
    <dbReference type="NCBI Taxonomy" id="1121338"/>
    <lineage>
        <taxon>Bacteria</taxon>
        <taxon>Bacillati</taxon>
        <taxon>Bacillota</taxon>
        <taxon>Clostridia</taxon>
        <taxon>Eubacteriales</taxon>
        <taxon>Clostridiaceae</taxon>
        <taxon>Clostridium</taxon>
    </lineage>
</organism>
<dbReference type="InterPro" id="IPR029039">
    <property type="entry name" value="Flavoprotein-like_sf"/>
</dbReference>
<comment type="caution">
    <text evidence="2">The sequence shown here is derived from an EMBL/GenBank/DDBJ whole genome shotgun (WGS) entry which is preliminary data.</text>
</comment>
<proteinExistence type="predicted"/>
<gene>
    <name evidence="2" type="ORF">CLTEP_10370</name>
</gene>
<dbReference type="Gene3D" id="3.40.50.360">
    <property type="match status" value="1"/>
</dbReference>
<dbReference type="GO" id="GO:0016491">
    <property type="term" value="F:oxidoreductase activity"/>
    <property type="evidence" value="ECO:0007669"/>
    <property type="project" value="InterPro"/>
</dbReference>
<dbReference type="SUPFAM" id="SSF52218">
    <property type="entry name" value="Flavoproteins"/>
    <property type="match status" value="1"/>
</dbReference>
<dbReference type="RefSeq" id="WP_066823558.1">
    <property type="nucleotide sequence ID" value="NZ_LTBA01000007.1"/>
</dbReference>